<evidence type="ECO:0000313" key="3">
    <source>
        <dbReference type="Proteomes" id="UP001231518"/>
    </source>
</evidence>
<name>A0AAD8DWZ7_MYTSE</name>
<dbReference type="EMBL" id="JARGEI010000007">
    <property type="protein sequence ID" value="KAJ8728988.1"/>
    <property type="molecule type" value="Genomic_DNA"/>
</dbReference>
<dbReference type="InterPro" id="IPR038717">
    <property type="entry name" value="Tc1-like_DDE_dom"/>
</dbReference>
<dbReference type="PANTHER" id="PTHR33939">
    <property type="entry name" value="PROTEIN CBG22215"/>
    <property type="match status" value="1"/>
</dbReference>
<organism evidence="2 3">
    <name type="scientific">Mythimna separata</name>
    <name type="common">Oriental armyworm</name>
    <name type="synonym">Pseudaletia separata</name>
    <dbReference type="NCBI Taxonomy" id="271217"/>
    <lineage>
        <taxon>Eukaryota</taxon>
        <taxon>Metazoa</taxon>
        <taxon>Ecdysozoa</taxon>
        <taxon>Arthropoda</taxon>
        <taxon>Hexapoda</taxon>
        <taxon>Insecta</taxon>
        <taxon>Pterygota</taxon>
        <taxon>Neoptera</taxon>
        <taxon>Endopterygota</taxon>
        <taxon>Lepidoptera</taxon>
        <taxon>Glossata</taxon>
        <taxon>Ditrysia</taxon>
        <taxon>Noctuoidea</taxon>
        <taxon>Noctuidae</taxon>
        <taxon>Noctuinae</taxon>
        <taxon>Hadenini</taxon>
        <taxon>Mythimna</taxon>
    </lineage>
</organism>
<dbReference type="Pfam" id="PF13358">
    <property type="entry name" value="DDE_3"/>
    <property type="match status" value="1"/>
</dbReference>
<reference evidence="2" key="1">
    <citation type="submission" date="2023-03" db="EMBL/GenBank/DDBJ databases">
        <title>Chromosome-level genomes of two armyworms, Mythimna separata and Mythimna loreyi, provide insights into the biosynthesis and reception of sex pheromones.</title>
        <authorList>
            <person name="Zhao H."/>
        </authorList>
    </citation>
    <scope>NUCLEOTIDE SEQUENCE</scope>
    <source>
        <strain evidence="2">BeijingLab</strain>
        <tissue evidence="2">Pupa</tissue>
    </source>
</reference>
<proteinExistence type="predicted"/>
<comment type="caution">
    <text evidence="2">The sequence shown here is derived from an EMBL/GenBank/DDBJ whole genome shotgun (WGS) entry which is preliminary data.</text>
</comment>
<protein>
    <recommendedName>
        <fullName evidence="1">Tc1-like transposase DDE domain-containing protein</fullName>
    </recommendedName>
</protein>
<sequence length="192" mass="22217">MDAFNFEKWFKLILTKIESGAVIVMDNAPYHSRKLEKLPTTATRKADIQEWLKNKNIPFEEKDLRATLLEKVKNQKHLYQKFVVDEMAREKGISVLRLPPYHCELNPIELIWAQMKGNVAQHNKTFKLDEVKRLLPQALANITPERWESCVAHAIKEEEKFCQLDGIMDDVVERFIINVGETSSSSSSDDSD</sequence>
<feature type="domain" description="Tc1-like transposase DDE" evidence="1">
    <location>
        <begin position="3"/>
        <end position="129"/>
    </location>
</feature>
<dbReference type="PANTHER" id="PTHR33939:SF1">
    <property type="entry name" value="DUF4371 DOMAIN-CONTAINING PROTEIN"/>
    <property type="match status" value="1"/>
</dbReference>
<accession>A0AAD8DWZ7</accession>
<gene>
    <name evidence="2" type="ORF">PYW07_006684</name>
</gene>
<evidence type="ECO:0000259" key="1">
    <source>
        <dbReference type="Pfam" id="PF13358"/>
    </source>
</evidence>
<dbReference type="InterPro" id="IPR036397">
    <property type="entry name" value="RNaseH_sf"/>
</dbReference>
<keyword evidence="3" id="KW-1185">Reference proteome</keyword>
<dbReference type="Proteomes" id="UP001231518">
    <property type="component" value="Chromosome 19"/>
</dbReference>
<dbReference type="GO" id="GO:0003676">
    <property type="term" value="F:nucleic acid binding"/>
    <property type="evidence" value="ECO:0007669"/>
    <property type="project" value="InterPro"/>
</dbReference>
<evidence type="ECO:0000313" key="2">
    <source>
        <dbReference type="EMBL" id="KAJ8728988.1"/>
    </source>
</evidence>
<dbReference type="AlphaFoldDB" id="A0AAD8DWZ7"/>
<dbReference type="Gene3D" id="3.30.420.10">
    <property type="entry name" value="Ribonuclease H-like superfamily/Ribonuclease H"/>
    <property type="match status" value="1"/>
</dbReference>